<dbReference type="Proteomes" id="UP000005801">
    <property type="component" value="Unassembled WGS sequence"/>
</dbReference>
<dbReference type="RefSeq" id="WP_006969168.1">
    <property type="nucleotide sequence ID" value="NZ_ABCS01000002.1"/>
</dbReference>
<comment type="caution">
    <text evidence="1">The sequence shown here is derived from an EMBL/GenBank/DDBJ whole genome shotgun (WGS) entry which is preliminary data.</text>
</comment>
<evidence type="ECO:0000313" key="2">
    <source>
        <dbReference type="Proteomes" id="UP000005801"/>
    </source>
</evidence>
<evidence type="ECO:0000313" key="1">
    <source>
        <dbReference type="EMBL" id="EDM81557.1"/>
    </source>
</evidence>
<sequence length="264" mass="28851">MRRCTGLVGVAAMLAACRQSVPPLAKEPTPPLPVVAAEPASQALERAPLERPEDDGVNLPAYGLADLDAACARLVAAAARYDEDLSCDPEDARMAESEDWGLLLAEGMMEHRALVVRTEGGWTLDAILLDSWTSGAEQNYRFDGASLGSWKLPDGDPLLVLEYRTHFTDFEGGVAPEHGTEVLTHEVVVCMREPTWARCSGTITIYSERRYPLPEQRYDASVILDGDALVAAGPELDDYEPQFSAHVGPHRYLEPGRYPLEGLF</sequence>
<reference evidence="1 2" key="1">
    <citation type="submission" date="2007-06" db="EMBL/GenBank/DDBJ databases">
        <authorList>
            <person name="Shimkets L."/>
            <person name="Ferriera S."/>
            <person name="Johnson J."/>
            <person name="Kravitz S."/>
            <person name="Beeson K."/>
            <person name="Sutton G."/>
            <person name="Rogers Y.-H."/>
            <person name="Friedman R."/>
            <person name="Frazier M."/>
            <person name="Venter J.C."/>
        </authorList>
    </citation>
    <scope>NUCLEOTIDE SEQUENCE [LARGE SCALE GENOMIC DNA]</scope>
    <source>
        <strain evidence="1 2">SIR-1</strain>
    </source>
</reference>
<dbReference type="PROSITE" id="PS51257">
    <property type="entry name" value="PROKAR_LIPOPROTEIN"/>
    <property type="match status" value="1"/>
</dbReference>
<organism evidence="1 2">
    <name type="scientific">Plesiocystis pacifica SIR-1</name>
    <dbReference type="NCBI Taxonomy" id="391625"/>
    <lineage>
        <taxon>Bacteria</taxon>
        <taxon>Pseudomonadati</taxon>
        <taxon>Myxococcota</taxon>
        <taxon>Polyangia</taxon>
        <taxon>Nannocystales</taxon>
        <taxon>Nannocystaceae</taxon>
        <taxon>Plesiocystis</taxon>
    </lineage>
</organism>
<dbReference type="AlphaFoldDB" id="A6FXG9"/>
<name>A6FXG9_9BACT</name>
<protein>
    <recommendedName>
        <fullName evidence="3">Lipoprotein</fullName>
    </recommendedName>
</protein>
<dbReference type="STRING" id="391625.PPSIR1_21609"/>
<proteinExistence type="predicted"/>
<evidence type="ECO:0008006" key="3">
    <source>
        <dbReference type="Google" id="ProtNLM"/>
    </source>
</evidence>
<keyword evidence="2" id="KW-1185">Reference proteome</keyword>
<gene>
    <name evidence="1" type="ORF">PPSIR1_21609</name>
</gene>
<dbReference type="EMBL" id="ABCS01000002">
    <property type="protein sequence ID" value="EDM81557.1"/>
    <property type="molecule type" value="Genomic_DNA"/>
</dbReference>
<accession>A6FXG9</accession>